<keyword evidence="3" id="KW-0479">Metal-binding</keyword>
<dbReference type="PRINTS" id="PR00359">
    <property type="entry name" value="BP450"/>
</dbReference>
<dbReference type="KEGG" id="hch:HCH_03600"/>
<keyword evidence="3" id="KW-0408">Iron</keyword>
<dbReference type="OrthoDB" id="4258484at2"/>
<dbReference type="PROSITE" id="PS00086">
    <property type="entry name" value="CYTOCHROME_P450"/>
    <property type="match status" value="1"/>
</dbReference>
<dbReference type="Gene3D" id="1.10.630.10">
    <property type="entry name" value="Cytochrome P450"/>
    <property type="match status" value="1"/>
</dbReference>
<evidence type="ECO:0000256" key="3">
    <source>
        <dbReference type="RuleBase" id="RU000461"/>
    </source>
</evidence>
<dbReference type="GO" id="GO:0004497">
    <property type="term" value="F:monooxygenase activity"/>
    <property type="evidence" value="ECO:0007669"/>
    <property type="project" value="UniProtKB-KW"/>
</dbReference>
<keyword evidence="3" id="KW-0349">Heme</keyword>
<dbReference type="EMBL" id="CP000155">
    <property type="protein sequence ID" value="ABC30340.1"/>
    <property type="molecule type" value="Genomic_DNA"/>
</dbReference>
<organism evidence="4 5">
    <name type="scientific">Hahella chejuensis (strain KCTC 2396)</name>
    <dbReference type="NCBI Taxonomy" id="349521"/>
    <lineage>
        <taxon>Bacteria</taxon>
        <taxon>Pseudomonadati</taxon>
        <taxon>Pseudomonadota</taxon>
        <taxon>Gammaproteobacteria</taxon>
        <taxon>Oceanospirillales</taxon>
        <taxon>Hahellaceae</taxon>
        <taxon>Hahella</taxon>
    </lineage>
</organism>
<dbReference type="HOGENOM" id="CLU_768961_0_0_6"/>
<evidence type="ECO:0000256" key="1">
    <source>
        <dbReference type="ARBA" id="ARBA00001971"/>
    </source>
</evidence>
<evidence type="ECO:0000313" key="5">
    <source>
        <dbReference type="Proteomes" id="UP000000238"/>
    </source>
</evidence>
<reference evidence="4 5" key="1">
    <citation type="journal article" date="2005" name="Nucleic Acids Res.">
        <title>Genomic blueprint of Hahella chejuensis, a marine microbe producing an algicidal agent.</title>
        <authorList>
            <person name="Jeong H."/>
            <person name="Yim J.H."/>
            <person name="Lee C."/>
            <person name="Choi S.-H."/>
            <person name="Park Y.K."/>
            <person name="Yoon S.H."/>
            <person name="Hur C.-G."/>
            <person name="Kang H.-Y."/>
            <person name="Kim D."/>
            <person name="Lee H.H."/>
            <person name="Park K.H."/>
            <person name="Park S.-H."/>
            <person name="Park H.-S."/>
            <person name="Lee H.K."/>
            <person name="Oh T.K."/>
            <person name="Kim J.F."/>
        </authorList>
    </citation>
    <scope>NUCLEOTIDE SEQUENCE [LARGE SCALE GENOMIC DNA]</scope>
    <source>
        <strain evidence="4 5">KCTC 2396</strain>
    </source>
</reference>
<dbReference type="InterPro" id="IPR002397">
    <property type="entry name" value="Cyt_P450_B"/>
</dbReference>
<sequence length="360" mass="39832">MRPPTVQSQELALKLLSHKKLAAFSIEDYVEKLHQESGEDFSYLIQVTRAMLSFMEGASHLALKKVALSSLQHGLIIMDKLCLHAVTRERLQQLKLQSQVDLVNDLCDPLFTDMISILFGLDIPDRADFLALIDKAAAITEPLLPIRRLKEVQNAFLTLRDMIGGQWRTLRPGILSAMQQHGDGLGQEELLILMATLVIASRTTTETLAGVMLENSGKDGCRHGLMGDPQWVEEHIEGMIRLCASTEYLTRVAKESVQIGDLPLAAAGQVFIHAPSANRDPSYYPDNHFSGLERSKHCRHIAFGGGSHRCPGANLAKVTLSAVIPIIYSTLERIDIDPKAVRYKNSTFAKRPASIPAYVC</sequence>
<dbReference type="GO" id="GO:0005506">
    <property type="term" value="F:iron ion binding"/>
    <property type="evidence" value="ECO:0007669"/>
    <property type="project" value="InterPro"/>
</dbReference>
<name>Q2SG84_HAHCH</name>
<keyword evidence="5" id="KW-1185">Reference proteome</keyword>
<dbReference type="RefSeq" id="WP_011397408.1">
    <property type="nucleotide sequence ID" value="NC_007645.1"/>
</dbReference>
<protein>
    <submittedName>
        <fullName evidence="4">Cytochrome P450</fullName>
    </submittedName>
</protein>
<dbReference type="SUPFAM" id="SSF48264">
    <property type="entry name" value="Cytochrome P450"/>
    <property type="match status" value="1"/>
</dbReference>
<evidence type="ECO:0000313" key="4">
    <source>
        <dbReference type="EMBL" id="ABC30340.1"/>
    </source>
</evidence>
<evidence type="ECO:0000256" key="2">
    <source>
        <dbReference type="ARBA" id="ARBA00010617"/>
    </source>
</evidence>
<dbReference type="PANTHER" id="PTHR46696:SF1">
    <property type="entry name" value="CYTOCHROME P450 YJIB-RELATED"/>
    <property type="match status" value="1"/>
</dbReference>
<dbReference type="GO" id="GO:0016705">
    <property type="term" value="F:oxidoreductase activity, acting on paired donors, with incorporation or reduction of molecular oxygen"/>
    <property type="evidence" value="ECO:0007669"/>
    <property type="project" value="InterPro"/>
</dbReference>
<comment type="similarity">
    <text evidence="2 3">Belongs to the cytochrome P450 family.</text>
</comment>
<dbReference type="PANTHER" id="PTHR46696">
    <property type="entry name" value="P450, PUTATIVE (EUROFUNG)-RELATED"/>
    <property type="match status" value="1"/>
</dbReference>
<dbReference type="GO" id="GO:0020037">
    <property type="term" value="F:heme binding"/>
    <property type="evidence" value="ECO:0007669"/>
    <property type="project" value="InterPro"/>
</dbReference>
<keyword evidence="3" id="KW-0503">Monooxygenase</keyword>
<comment type="cofactor">
    <cofactor evidence="1">
        <name>heme</name>
        <dbReference type="ChEBI" id="CHEBI:30413"/>
    </cofactor>
</comment>
<dbReference type="Pfam" id="PF00067">
    <property type="entry name" value="p450"/>
    <property type="match status" value="1"/>
</dbReference>
<proteinExistence type="inferred from homology"/>
<dbReference type="STRING" id="349521.HCH_03600"/>
<keyword evidence="3" id="KW-0560">Oxidoreductase</keyword>
<dbReference type="InterPro" id="IPR036396">
    <property type="entry name" value="Cyt_P450_sf"/>
</dbReference>
<dbReference type="AlphaFoldDB" id="Q2SG84"/>
<dbReference type="eggNOG" id="COG2124">
    <property type="taxonomic scope" value="Bacteria"/>
</dbReference>
<dbReference type="Proteomes" id="UP000000238">
    <property type="component" value="Chromosome"/>
</dbReference>
<gene>
    <name evidence="4" type="ordered locus">HCH_03600</name>
</gene>
<dbReference type="CDD" id="cd00302">
    <property type="entry name" value="cytochrome_P450"/>
    <property type="match status" value="1"/>
</dbReference>
<dbReference type="InterPro" id="IPR001128">
    <property type="entry name" value="Cyt_P450"/>
</dbReference>
<accession>Q2SG84</accession>
<dbReference type="InterPro" id="IPR017972">
    <property type="entry name" value="Cyt_P450_CS"/>
</dbReference>